<dbReference type="PATRIC" id="fig|1560201.3.peg.4012"/>
<feature type="region of interest" description="Disordered" evidence="1">
    <location>
        <begin position="1"/>
        <end position="31"/>
    </location>
</feature>
<keyword evidence="6" id="KW-1185">Reference proteome</keyword>
<gene>
    <name evidence="3" type="ORF">NG42_18925</name>
    <name evidence="4" type="ORF">NG43_17830</name>
</gene>
<dbReference type="Pfam" id="PF22303">
    <property type="entry name" value="OspG_kinase"/>
    <property type="match status" value="1"/>
</dbReference>
<evidence type="ECO:0000256" key="1">
    <source>
        <dbReference type="SAM" id="MobiDB-lite"/>
    </source>
</evidence>
<dbReference type="OrthoDB" id="6628870at2"/>
<feature type="compositionally biased region" description="Polar residues" evidence="1">
    <location>
        <begin position="10"/>
        <end position="31"/>
    </location>
</feature>
<evidence type="ECO:0000313" key="6">
    <source>
        <dbReference type="Proteomes" id="UP000037088"/>
    </source>
</evidence>
<organism evidence="4 5">
    <name type="scientific">Winslowiella iniecta</name>
    <dbReference type="NCBI Taxonomy" id="1560201"/>
    <lineage>
        <taxon>Bacteria</taxon>
        <taxon>Pseudomonadati</taxon>
        <taxon>Pseudomonadota</taxon>
        <taxon>Gammaproteobacteria</taxon>
        <taxon>Enterobacterales</taxon>
        <taxon>Erwiniaceae</taxon>
        <taxon>Winslowiella</taxon>
    </lineage>
</organism>
<dbReference type="InterPro" id="IPR054466">
    <property type="entry name" value="OspG_kinase"/>
</dbReference>
<dbReference type="Proteomes" id="UP000037088">
    <property type="component" value="Unassembled WGS sequence"/>
</dbReference>
<sequence>MIRSELNRVPSGSSDSPNIQIPSPSENASDKATSNLNLVDFEQLNVQYDRIEIDEEWQDVTCKLVKDIALALGKESVLTLNADLAESIIPEYYGRDEFLRGMLTPESGRQATELQIDQFLSQILAKLESCPEQFSVPEPSEPGLEGMWRFAHDQLLQNAAGAVSNAARLVGNLTSNVMPATVQPAFSSLIQFSVMQGAGTLAVSQNRDSDEINTLLKTFSSSILMSQLWQFMGQNGSPGDFLNHLGSTVTEAISGILHGQSYAAIALRMTSHLPGLFSSVLSYTGGALPEVMRDFAHQWNELVGAAGISKGTLDWISNAITAAGCLYLASHAVRGLVQQPPVANTVTNLLDAASRVRQMLDQVASLPEKLRKDQSYSGPRQITDASVAKFPKLDAAKGEDMAVRGGTRTQPPEAIPSPNVSAGPQPASLLNISQPPQPNQPATSMGDLGVTVAAAAAGLAIAGPGGGLAGGILGVLATADARPIEPENAAIDRLDSLKTLSAKQQKNVEALIQRAIYQAMIKLGDGQLISYIFKDMLLNEYVDELKDLLRVKDYHSFQPTYNQIKQEINQSEASESDQDTEKVDNRITHKFLSRLTEKVLNGEQMVEQITPLGKIEDNVKLLLSDTPPMLTKIENELNTVINRSIDTQLSKYHDNNFIEELSLTLKDKMKHLAELRIDSYKEEYEKVRSGDYASVKDKSYPTAYFGAMSMDYHIWFTDKHQQVVTDVLAKGMDEYISAEINKFANNPELILKEDIAKAGLIIDENIENLKSFIKEFDYIGNINKDIDDKIKSIPGFENKNGTDTVRLEKKDVRDQTIYHYDVPLREIACGAMDKRPELRGLSVENKQGIDELRKFPDSLQSDYLNRAEQINSVSANKEALKKYQDLTLKMNLRAYLKTDEYKKLPVAVKENFTKSINGFLKGDGSVKPLLLTIREQPLSNIIALQGESSDPDKKQYLLISTTPQNCVILPNLGVIKDKEKQTFLLSHLSSRTVSSDKLKTAFDEYIPIKPGLQHYNIAQVQYTSSTDYQDELVKRFSDTMRSNVDTLLKTKAETTAEDRLAYIRMLSILTIPLSFMVPGSLAGVMAMLAVEGALTAASLAISYPMAKTNEERKELLTEALVEFAFSTVGELIPLAAVKAAALYKLHKLDNVAKLAGKSPSDNVKSIDDIFLEGSFKKPENIIVSGKSADVYKIDENTLVKVYKKELKDAPLADIGNDQFSFKAASDNGVLKEAKTNARALNLLYGDGAATVMTRQGINALERTVEVKMRKIPGESIESLLKTGDAENLTALKEAINAKGIEEIVEQSIKKLKAKGILHQDINAGNILFDPKTNQFNIINFDRAEINPRKIVTHQGETHLEIDPLDGVKTQEMRTQFRVTIGDSLRGIDNAIEANRVRKLRPLELEIDSNAQLDLTHCLIKRGGGNSKACSSQKITGSPDEKELNNQVQVLKEYIRSPQQRIVWMMDEVKILNYNDIDKFKKYTVGSTLFRAHHSTRDEITKLGVLRNNSPIEKLKENPKFANFEIPEISKNIPGGADHEFNKYLQAIFVHTATAGTEGRALSMSGSRSVSSSFRSNKKNQLTLVKIKVKGDQKPLFMTTPDVIKTYGGYALKHGIINKNILGLALFQLLNAAKEKEVFFMGKYAGLNWGELPVGQAKVISG</sequence>
<feature type="region of interest" description="Disordered" evidence="1">
    <location>
        <begin position="398"/>
        <end position="426"/>
    </location>
</feature>
<feature type="domain" description="Kinase OspG kinase" evidence="2">
    <location>
        <begin position="1223"/>
        <end position="1341"/>
    </location>
</feature>
<dbReference type="EMBL" id="JRXF01000032">
    <property type="protein sequence ID" value="KOC90050.1"/>
    <property type="molecule type" value="Genomic_DNA"/>
</dbReference>
<reference evidence="5 6" key="1">
    <citation type="journal article" date="2015" name="Int. J. Syst. Evol. Microbiol.">
        <title>Erwinia iniecta sp. nov., isolated from Russian wheat aphids (Diuraphis noxia).</title>
        <authorList>
            <person name="Campillo T."/>
            <person name="Luna E."/>
            <person name="Portier P."/>
            <person name="Fischer-Le Saux M."/>
            <person name="Lapitan N."/>
            <person name="Tisserat N.A."/>
            <person name="Leach J.E."/>
        </authorList>
    </citation>
    <scope>NUCLEOTIDE SEQUENCE [LARGE SCALE GENOMIC DNA]</scope>
    <source>
        <strain evidence="3 6">B120</strain>
        <strain evidence="4 5">B149</strain>
    </source>
</reference>
<dbReference type="RefSeq" id="WP_052902109.1">
    <property type="nucleotide sequence ID" value="NZ_JRXE01000032.1"/>
</dbReference>
<dbReference type="Proteomes" id="UP000036851">
    <property type="component" value="Unassembled WGS sequence"/>
</dbReference>
<accession>A0A0L7T3Z2</accession>
<evidence type="ECO:0000313" key="5">
    <source>
        <dbReference type="Proteomes" id="UP000036851"/>
    </source>
</evidence>
<evidence type="ECO:0000313" key="3">
    <source>
        <dbReference type="EMBL" id="KOC87776.1"/>
    </source>
</evidence>
<comment type="caution">
    <text evidence="4">The sequence shown here is derived from an EMBL/GenBank/DDBJ whole genome shotgun (WGS) entry which is preliminary data.</text>
</comment>
<protein>
    <recommendedName>
        <fullName evidence="2">Kinase OspG kinase domain-containing protein</fullName>
    </recommendedName>
</protein>
<dbReference type="InterPro" id="IPR011009">
    <property type="entry name" value="Kinase-like_dom_sf"/>
</dbReference>
<proteinExistence type="predicted"/>
<dbReference type="Gene3D" id="1.10.510.10">
    <property type="entry name" value="Transferase(Phosphotransferase) domain 1"/>
    <property type="match status" value="1"/>
</dbReference>
<name>A0A0L7T3Z2_9GAMM</name>
<evidence type="ECO:0000259" key="2">
    <source>
        <dbReference type="Pfam" id="PF22303"/>
    </source>
</evidence>
<evidence type="ECO:0000313" key="4">
    <source>
        <dbReference type="EMBL" id="KOC90050.1"/>
    </source>
</evidence>
<dbReference type="EMBL" id="JRXE01000032">
    <property type="protein sequence ID" value="KOC87776.1"/>
    <property type="molecule type" value="Genomic_DNA"/>
</dbReference>
<dbReference type="SUPFAM" id="SSF56112">
    <property type="entry name" value="Protein kinase-like (PK-like)"/>
    <property type="match status" value="1"/>
</dbReference>